<keyword evidence="5" id="KW-1185">Reference proteome</keyword>
<dbReference type="PANTHER" id="PTHR47814">
    <property type="entry name" value="PEPTIDYL-TRNA HYDROLASE ARFB"/>
    <property type="match status" value="1"/>
</dbReference>
<evidence type="ECO:0000256" key="2">
    <source>
        <dbReference type="SAM" id="MobiDB-lite"/>
    </source>
</evidence>
<reference evidence="4 5" key="1">
    <citation type="submission" date="2020-08" db="EMBL/GenBank/DDBJ databases">
        <title>Genomic Encyclopedia of Type Strains, Phase IV (KMG-IV): sequencing the most valuable type-strain genomes for metagenomic binning, comparative biology and taxonomic classification.</title>
        <authorList>
            <person name="Goeker M."/>
        </authorList>
    </citation>
    <scope>NUCLEOTIDE SEQUENCE [LARGE SCALE GENOMIC DNA]</scope>
    <source>
        <strain evidence="4 5">DSM 23240</strain>
    </source>
</reference>
<dbReference type="RefSeq" id="WP_209216846.1">
    <property type="nucleotide sequence ID" value="NZ_JAAOZT010000023.1"/>
</dbReference>
<organism evidence="4 5">
    <name type="scientific">Glaciimonas immobilis</name>
    <dbReference type="NCBI Taxonomy" id="728004"/>
    <lineage>
        <taxon>Bacteria</taxon>
        <taxon>Pseudomonadati</taxon>
        <taxon>Pseudomonadota</taxon>
        <taxon>Betaproteobacteria</taxon>
        <taxon>Burkholderiales</taxon>
        <taxon>Oxalobacteraceae</taxon>
        <taxon>Glaciimonas</taxon>
    </lineage>
</organism>
<comment type="similarity">
    <text evidence="1">Belongs to the prokaryotic/mitochondrial release factor family.</text>
</comment>
<evidence type="ECO:0000259" key="3">
    <source>
        <dbReference type="PROSITE" id="PS00745"/>
    </source>
</evidence>
<feature type="domain" description="Prokaryotic-type class I peptide chain release factors" evidence="3">
    <location>
        <begin position="29"/>
        <end position="45"/>
    </location>
</feature>
<evidence type="ECO:0000313" key="5">
    <source>
        <dbReference type="Proteomes" id="UP000571084"/>
    </source>
</evidence>
<proteinExistence type="inferred from homology"/>
<name>A0A840S0N6_9BURK</name>
<dbReference type="NCBIfam" id="NF006718">
    <property type="entry name" value="PRK09256.1"/>
    <property type="match status" value="1"/>
</dbReference>
<protein>
    <submittedName>
        <fullName evidence="4">Ribosome-associated protein</fullName>
    </submittedName>
</protein>
<sequence length="145" mass="16241">MSPPNDQNLLQIAEGLYIPLAEIEMTGVRAQGPGGQNVNKVSSAIHLRFDINASSLPAIYKEKLLALQDQRITKDGVVILKAQQSRSQEQNRMDALQRLQALLLSVTVVPKRRRPTKPSYSSQLKRVERKTRRGQDKAMRGKVVV</sequence>
<dbReference type="GO" id="GO:0004045">
    <property type="term" value="F:peptidyl-tRNA hydrolase activity"/>
    <property type="evidence" value="ECO:0007669"/>
    <property type="project" value="TreeGrafter"/>
</dbReference>
<dbReference type="PANTHER" id="PTHR47814:SF1">
    <property type="entry name" value="PEPTIDYL-TRNA HYDROLASE ARFB"/>
    <property type="match status" value="1"/>
</dbReference>
<dbReference type="GO" id="GO:0003747">
    <property type="term" value="F:translation release factor activity"/>
    <property type="evidence" value="ECO:0007669"/>
    <property type="project" value="InterPro"/>
</dbReference>
<dbReference type="GO" id="GO:0043022">
    <property type="term" value="F:ribosome binding"/>
    <property type="evidence" value="ECO:0007669"/>
    <property type="project" value="TreeGrafter"/>
</dbReference>
<gene>
    <name evidence="4" type="ORF">HNR39_004506</name>
</gene>
<dbReference type="PROSITE" id="PS00745">
    <property type="entry name" value="RF_PROK_I"/>
    <property type="match status" value="1"/>
</dbReference>
<evidence type="ECO:0000313" key="4">
    <source>
        <dbReference type="EMBL" id="MBB5202636.1"/>
    </source>
</evidence>
<comment type="caution">
    <text evidence="4">The sequence shown here is derived from an EMBL/GenBank/DDBJ whole genome shotgun (WGS) entry which is preliminary data.</text>
</comment>
<feature type="region of interest" description="Disordered" evidence="2">
    <location>
        <begin position="113"/>
        <end position="145"/>
    </location>
</feature>
<accession>A0A840S0N6</accession>
<dbReference type="SUPFAM" id="SSF75620">
    <property type="entry name" value="Release factor"/>
    <property type="match status" value="1"/>
</dbReference>
<dbReference type="InterPro" id="IPR045853">
    <property type="entry name" value="Pep_chain_release_fac_I_sf"/>
</dbReference>
<dbReference type="Proteomes" id="UP000571084">
    <property type="component" value="Unassembled WGS sequence"/>
</dbReference>
<dbReference type="Gene3D" id="3.30.160.20">
    <property type="match status" value="1"/>
</dbReference>
<evidence type="ECO:0000256" key="1">
    <source>
        <dbReference type="ARBA" id="ARBA00010835"/>
    </source>
</evidence>
<dbReference type="EMBL" id="JACHHQ010000019">
    <property type="protein sequence ID" value="MBB5202636.1"/>
    <property type="molecule type" value="Genomic_DNA"/>
</dbReference>
<dbReference type="GO" id="GO:0072344">
    <property type="term" value="P:rescue of stalled ribosome"/>
    <property type="evidence" value="ECO:0007669"/>
    <property type="project" value="TreeGrafter"/>
</dbReference>
<dbReference type="InterPro" id="IPR000352">
    <property type="entry name" value="Pep_chain_release_fac_I"/>
</dbReference>
<dbReference type="Pfam" id="PF00472">
    <property type="entry name" value="RF-1"/>
    <property type="match status" value="1"/>
</dbReference>
<dbReference type="AlphaFoldDB" id="A0A840S0N6"/>